<dbReference type="Gene3D" id="3.10.20.370">
    <property type="match status" value="1"/>
</dbReference>
<evidence type="ECO:0000256" key="6">
    <source>
        <dbReference type="ARBA" id="ARBA00022918"/>
    </source>
</evidence>
<name>A0A1S4C099_TOBAC</name>
<evidence type="ECO:0000256" key="4">
    <source>
        <dbReference type="ARBA" id="ARBA00022759"/>
    </source>
</evidence>
<keyword evidence="5" id="KW-0378">Hydrolase</keyword>
<dbReference type="OrthoDB" id="5550292at2759"/>
<sequence length="488" mass="56066">MKREKLDKQFSKFLDILKQLYINIPFTDALTQMPSYAKFLKEILSSKRKWVEVLVVKLTEKKKKLELGKMKDADVSLQLADQSRPFLTTGRAIIDVHKGQLILRVDEERVIFDMQKMMKFPGDESSSSCFQIDLLDDLIDKYKDNQLITNSLERCLARSEQESKLIGVLRKHKRALGWTIADIKGISPAIYMTEKFLEIFMDDFIIIEEIVLVHKISAKGIEVDKAKIDLIAGLPPPTTVKGIRSFLGHAGFYRRKAFKILKEHLTNSPIVVSPYWSKSFEIMCDSSDIAVGAILGQKRDKIFRHIYYASRTLNKAQKNYAITEKELLAVVFAFDKFHSYLIGTKVTIYTDHAALKYLLAKKDARPRLLRWILPLQEFNLKRKDRKGSENQVADHLSRLENPLTEIEDIKEGFLDKHIFSVTTVINRPPWRCVLETEMNNILSNCHDGAAGGHYGGRKTAAKVLEVGFFWPTLFKDAKNYVTTCDKCH</sequence>
<dbReference type="FunFam" id="3.10.20.370:FF:000001">
    <property type="entry name" value="Retrovirus-related Pol polyprotein from transposon 17.6-like protein"/>
    <property type="match status" value="1"/>
</dbReference>
<dbReference type="STRING" id="4097.A0A1S4C099"/>
<dbReference type="InterPro" id="IPR043502">
    <property type="entry name" value="DNA/RNA_pol_sf"/>
</dbReference>
<keyword evidence="3" id="KW-0540">Nuclease</keyword>
<dbReference type="InterPro" id="IPR041588">
    <property type="entry name" value="Integrase_H2C2"/>
</dbReference>
<dbReference type="PaxDb" id="4097-A0A1S4C099"/>
<dbReference type="GO" id="GO:0004519">
    <property type="term" value="F:endonuclease activity"/>
    <property type="evidence" value="ECO:0007669"/>
    <property type="project" value="UniProtKB-KW"/>
</dbReference>
<dbReference type="RefSeq" id="XP_016494503.1">
    <property type="nucleotide sequence ID" value="XM_016639017.1"/>
</dbReference>
<evidence type="ECO:0008006" key="10">
    <source>
        <dbReference type="Google" id="ProtNLM"/>
    </source>
</evidence>
<dbReference type="AlphaFoldDB" id="A0A1S4C099"/>
<keyword evidence="6" id="KW-0695">RNA-directed DNA polymerase</keyword>
<dbReference type="InterPro" id="IPR041373">
    <property type="entry name" value="RT_RNaseH"/>
</dbReference>
<protein>
    <recommendedName>
        <fullName evidence="10">Retrovirus-related Pol polyprotein from transposon 17.6</fullName>
    </recommendedName>
</protein>
<dbReference type="KEGG" id="nta:107813718"/>
<keyword evidence="2" id="KW-0548">Nucleotidyltransferase</keyword>
<dbReference type="Pfam" id="PF17921">
    <property type="entry name" value="Integrase_H2C2"/>
    <property type="match status" value="1"/>
</dbReference>
<organism evidence="9">
    <name type="scientific">Nicotiana tabacum</name>
    <name type="common">Common tobacco</name>
    <dbReference type="NCBI Taxonomy" id="4097"/>
    <lineage>
        <taxon>Eukaryota</taxon>
        <taxon>Viridiplantae</taxon>
        <taxon>Streptophyta</taxon>
        <taxon>Embryophyta</taxon>
        <taxon>Tracheophyta</taxon>
        <taxon>Spermatophyta</taxon>
        <taxon>Magnoliopsida</taxon>
        <taxon>eudicotyledons</taxon>
        <taxon>Gunneridae</taxon>
        <taxon>Pentapetalae</taxon>
        <taxon>asterids</taxon>
        <taxon>lamiids</taxon>
        <taxon>Solanales</taxon>
        <taxon>Solanaceae</taxon>
        <taxon>Nicotianoideae</taxon>
        <taxon>Nicotianeae</taxon>
        <taxon>Nicotiana</taxon>
    </lineage>
</organism>
<dbReference type="CDD" id="cd09274">
    <property type="entry name" value="RNase_HI_RT_Ty3"/>
    <property type="match status" value="1"/>
</dbReference>
<feature type="domain" description="Integrase zinc-binding" evidence="8">
    <location>
        <begin position="437"/>
        <end position="487"/>
    </location>
</feature>
<evidence type="ECO:0000259" key="7">
    <source>
        <dbReference type="Pfam" id="PF17917"/>
    </source>
</evidence>
<feature type="domain" description="Reverse transcriptase RNase H-like" evidence="7">
    <location>
        <begin position="277"/>
        <end position="378"/>
    </location>
</feature>
<evidence type="ECO:0000256" key="5">
    <source>
        <dbReference type="ARBA" id="ARBA00022801"/>
    </source>
</evidence>
<dbReference type="GO" id="GO:0003964">
    <property type="term" value="F:RNA-directed DNA polymerase activity"/>
    <property type="evidence" value="ECO:0007669"/>
    <property type="project" value="UniProtKB-KW"/>
</dbReference>
<dbReference type="PANTHER" id="PTHR34072">
    <property type="entry name" value="ENZYMATIC POLYPROTEIN-RELATED"/>
    <property type="match status" value="1"/>
</dbReference>
<evidence type="ECO:0000256" key="1">
    <source>
        <dbReference type="ARBA" id="ARBA00022679"/>
    </source>
</evidence>
<accession>A0A1S4C099</accession>
<proteinExistence type="predicted"/>
<dbReference type="PANTHER" id="PTHR34072:SF57">
    <property type="entry name" value="RNA-DIRECTED DNA POLYMERASE"/>
    <property type="match status" value="1"/>
</dbReference>
<evidence type="ECO:0000259" key="8">
    <source>
        <dbReference type="Pfam" id="PF17921"/>
    </source>
</evidence>
<reference evidence="9" key="1">
    <citation type="submission" date="2025-08" db="UniProtKB">
        <authorList>
            <consortium name="RefSeq"/>
        </authorList>
    </citation>
    <scope>IDENTIFICATION</scope>
</reference>
<dbReference type="Pfam" id="PF17917">
    <property type="entry name" value="RT_RNaseH"/>
    <property type="match status" value="1"/>
</dbReference>
<dbReference type="SUPFAM" id="SSF56672">
    <property type="entry name" value="DNA/RNA polymerases"/>
    <property type="match status" value="1"/>
</dbReference>
<evidence type="ECO:0000256" key="3">
    <source>
        <dbReference type="ARBA" id="ARBA00022722"/>
    </source>
</evidence>
<keyword evidence="4" id="KW-0255">Endonuclease</keyword>
<dbReference type="InterPro" id="IPR043128">
    <property type="entry name" value="Rev_trsase/Diguanyl_cyclase"/>
</dbReference>
<dbReference type="GO" id="GO:0016787">
    <property type="term" value="F:hydrolase activity"/>
    <property type="evidence" value="ECO:0007669"/>
    <property type="project" value="UniProtKB-KW"/>
</dbReference>
<keyword evidence="1" id="KW-0808">Transferase</keyword>
<gene>
    <name evidence="9" type="primary">LOC107813718</name>
</gene>
<evidence type="ECO:0000313" key="9">
    <source>
        <dbReference type="RefSeq" id="XP_016494503.1"/>
    </source>
</evidence>
<dbReference type="Gene3D" id="3.30.70.270">
    <property type="match status" value="1"/>
</dbReference>
<dbReference type="Gene3D" id="1.10.340.70">
    <property type="match status" value="1"/>
</dbReference>
<evidence type="ECO:0000256" key="2">
    <source>
        <dbReference type="ARBA" id="ARBA00022695"/>
    </source>
</evidence>